<proteinExistence type="predicted"/>
<reference evidence="1" key="1">
    <citation type="submission" date="2022-08" db="EMBL/GenBank/DDBJ databases">
        <title>Genome Sequence of Lecanicillium fungicola.</title>
        <authorList>
            <person name="Buettner E."/>
        </authorList>
    </citation>
    <scope>NUCLEOTIDE SEQUENCE</scope>
    <source>
        <strain evidence="1">Babe33</strain>
    </source>
</reference>
<accession>A0ACC1NX21</accession>
<gene>
    <name evidence="1" type="ORF">NQ176_g996</name>
</gene>
<comment type="caution">
    <text evidence="1">The sequence shown here is derived from an EMBL/GenBank/DDBJ whole genome shotgun (WGS) entry which is preliminary data.</text>
</comment>
<evidence type="ECO:0000313" key="2">
    <source>
        <dbReference type="Proteomes" id="UP001143910"/>
    </source>
</evidence>
<dbReference type="EMBL" id="JANJQO010000047">
    <property type="protein sequence ID" value="KAJ2983036.1"/>
    <property type="molecule type" value="Genomic_DNA"/>
</dbReference>
<organism evidence="1 2">
    <name type="scientific">Zarea fungicola</name>
    <dbReference type="NCBI Taxonomy" id="93591"/>
    <lineage>
        <taxon>Eukaryota</taxon>
        <taxon>Fungi</taxon>
        <taxon>Dikarya</taxon>
        <taxon>Ascomycota</taxon>
        <taxon>Pezizomycotina</taxon>
        <taxon>Sordariomycetes</taxon>
        <taxon>Hypocreomycetidae</taxon>
        <taxon>Hypocreales</taxon>
        <taxon>Cordycipitaceae</taxon>
        <taxon>Zarea</taxon>
    </lineage>
</organism>
<sequence>MLLTPEAIVGLVALILGVPSTIAVMWSWRGSITQRPTSPANDLSREERNMGISAVLPEDPNDTSDPVWSNTESRLERSQEDQ</sequence>
<evidence type="ECO:0000313" key="1">
    <source>
        <dbReference type="EMBL" id="KAJ2983036.1"/>
    </source>
</evidence>
<keyword evidence="2" id="KW-1185">Reference proteome</keyword>
<protein>
    <submittedName>
        <fullName evidence="1">Uncharacterized protein</fullName>
    </submittedName>
</protein>
<dbReference type="Proteomes" id="UP001143910">
    <property type="component" value="Unassembled WGS sequence"/>
</dbReference>
<name>A0ACC1NX21_9HYPO</name>